<dbReference type="Proteomes" id="UP000005237">
    <property type="component" value="Unassembled WGS sequence"/>
</dbReference>
<dbReference type="EnsemblMetazoa" id="CJA42948.1">
    <property type="protein sequence ID" value="CJA42948.1"/>
    <property type="gene ID" value="WBGene00218796"/>
</dbReference>
<proteinExistence type="predicted"/>
<accession>A0A8R1ET39</accession>
<reference evidence="1" key="2">
    <citation type="submission" date="2022-06" db="UniProtKB">
        <authorList>
            <consortium name="EnsemblMetazoa"/>
        </authorList>
    </citation>
    <scope>IDENTIFICATION</scope>
    <source>
        <strain evidence="1">DF5081</strain>
    </source>
</reference>
<keyword evidence="2" id="KW-1185">Reference proteome</keyword>
<evidence type="ECO:0000313" key="1">
    <source>
        <dbReference type="EnsemblMetazoa" id="CJA42948.1"/>
    </source>
</evidence>
<protein>
    <submittedName>
        <fullName evidence="1">Uncharacterized protein</fullName>
    </submittedName>
</protein>
<sequence>MACSSGPAPLLYSLPEGVIFWTSFYSCEPCHLYSSWLSFEERMILFQLSGNLAKLETDVEFDIISENDMDPLQNLINHLNGSKSG</sequence>
<evidence type="ECO:0000313" key="2">
    <source>
        <dbReference type="Proteomes" id="UP000005237"/>
    </source>
</evidence>
<dbReference type="AlphaFoldDB" id="A0A8R1ET39"/>
<organism evidence="1 2">
    <name type="scientific">Caenorhabditis japonica</name>
    <dbReference type="NCBI Taxonomy" id="281687"/>
    <lineage>
        <taxon>Eukaryota</taxon>
        <taxon>Metazoa</taxon>
        <taxon>Ecdysozoa</taxon>
        <taxon>Nematoda</taxon>
        <taxon>Chromadorea</taxon>
        <taxon>Rhabditida</taxon>
        <taxon>Rhabditina</taxon>
        <taxon>Rhabditomorpha</taxon>
        <taxon>Rhabditoidea</taxon>
        <taxon>Rhabditidae</taxon>
        <taxon>Peloderinae</taxon>
        <taxon>Caenorhabditis</taxon>
    </lineage>
</organism>
<name>A0A8R1ET39_CAEJA</name>
<reference evidence="2" key="1">
    <citation type="submission" date="2010-08" db="EMBL/GenBank/DDBJ databases">
        <authorList>
            <consortium name="Caenorhabditis japonica Sequencing Consortium"/>
            <person name="Wilson R.K."/>
        </authorList>
    </citation>
    <scope>NUCLEOTIDE SEQUENCE [LARGE SCALE GENOMIC DNA]</scope>
    <source>
        <strain evidence="2">DF5081</strain>
    </source>
</reference>